<keyword evidence="4" id="KW-1185">Reference proteome</keyword>
<feature type="domain" description="Nucleoside phosphorylase" evidence="2">
    <location>
        <begin position="10"/>
        <end position="285"/>
    </location>
</feature>
<dbReference type="InterPro" id="IPR036770">
    <property type="entry name" value="Ankyrin_rpt-contain_sf"/>
</dbReference>
<dbReference type="Pfam" id="PF00023">
    <property type="entry name" value="Ank"/>
    <property type="match status" value="1"/>
</dbReference>
<feature type="repeat" description="ANK" evidence="1">
    <location>
        <begin position="544"/>
        <end position="577"/>
    </location>
</feature>
<dbReference type="Pfam" id="PF12796">
    <property type="entry name" value="Ank_2"/>
    <property type="match status" value="1"/>
</dbReference>
<dbReference type="GeneID" id="26802056"/>
<reference evidence="3 4" key="1">
    <citation type="submission" date="2014-06" db="EMBL/GenBank/DDBJ databases">
        <title>The Genome of the Aflatoxigenic Filamentous Fungus Aspergillus nomius.</title>
        <authorList>
            <person name="Moore M.G."/>
            <person name="Shannon B.M."/>
            <person name="Brian M.M."/>
        </authorList>
    </citation>
    <scope>NUCLEOTIDE SEQUENCE [LARGE SCALE GENOMIC DNA]</scope>
    <source>
        <strain evidence="3 4">NRRL 13137</strain>
    </source>
</reference>
<feature type="repeat" description="ANK" evidence="1">
    <location>
        <begin position="478"/>
        <end position="510"/>
    </location>
</feature>
<feature type="repeat" description="ANK" evidence="1">
    <location>
        <begin position="611"/>
        <end position="643"/>
    </location>
</feature>
<organism evidence="3 4">
    <name type="scientific">Aspergillus nomiae NRRL (strain ATCC 15546 / NRRL 13137 / CBS 260.88 / M93)</name>
    <dbReference type="NCBI Taxonomy" id="1509407"/>
    <lineage>
        <taxon>Eukaryota</taxon>
        <taxon>Fungi</taxon>
        <taxon>Dikarya</taxon>
        <taxon>Ascomycota</taxon>
        <taxon>Pezizomycotina</taxon>
        <taxon>Eurotiomycetes</taxon>
        <taxon>Eurotiomycetidae</taxon>
        <taxon>Eurotiales</taxon>
        <taxon>Aspergillaceae</taxon>
        <taxon>Aspergillus</taxon>
        <taxon>Aspergillus subgen. Circumdati</taxon>
    </lineage>
</organism>
<dbReference type="GO" id="GO:0009116">
    <property type="term" value="P:nucleoside metabolic process"/>
    <property type="evidence" value="ECO:0007669"/>
    <property type="project" value="InterPro"/>
</dbReference>
<protein>
    <recommendedName>
        <fullName evidence="2">Nucleoside phosphorylase domain-containing protein</fullName>
    </recommendedName>
</protein>
<sequence>MTLTHDDYTVAWICALPLEMAAAKIMLDEVHPSLPQPKSDHNVYTLGRISGHNVVVACLPSGVYGTISASAVVTHVVSTFPNIRFGLMVGIGGGAPSKHADIRLGDIVVSKPTAIASGVVQYDYGKLLNNGRFQHTGSLNKPPPILLKAMSQVESDHMTGKNHLSAVLAEILQNEDMKEQFSQPQVDWLFHNTYDHVGEEPNCSKCDQNQLVDRPERTTEQPYIHYGLIASGDQVMKDAITRDLISRDLDVLCFEMEAAGLMDEIPTLVIRGICDYCDTHKQKEWQGYAALTAAAYTKELLSVVPKTSRKIQQEQDISASLATPGDLYSSVMTESVGEEVQEFTKVGNLDLVRSLIDRGLAAPTDVNSSWGVPILSYAVQGLHTNLCRFLVERGADPCIENRSNISALDRAWDIFLSRSAKNDIVNELRSIFSLWYDSVWFEEQQFTSLHKIVLGAVERDIEDELDLSTSNINVKDSKGRTPIAWAAARGDVCSVKLLLRFGADPNISCDTGNNPLLRSVRAKSSECVRLLLEHGANARSKSTLGFTALHYAAYYRDDETYIEPLLEYDAPVEEKDDYGWTPLSCTAEYDHDRSARALLDYGANIESRDKLGWTPLLRAVNSNSHKVCRLLLEKGANYHAMTFRSETILHLAAARGDIETISILAATTLNGLNADTKNLDGKTAADIMSSRAPVDPDVAVTLSNLLNGLRNFLFK</sequence>
<dbReference type="SUPFAM" id="SSF53167">
    <property type="entry name" value="Purine and uridine phosphorylases"/>
    <property type="match status" value="1"/>
</dbReference>
<accession>A0A0L1JIV8</accession>
<dbReference type="AlphaFoldDB" id="A0A0L1JIV8"/>
<dbReference type="InterPro" id="IPR002110">
    <property type="entry name" value="Ankyrin_rpt"/>
</dbReference>
<dbReference type="PROSITE" id="PS50088">
    <property type="entry name" value="ANK_REPEAT"/>
    <property type="match status" value="5"/>
</dbReference>
<evidence type="ECO:0000313" key="3">
    <source>
        <dbReference type="EMBL" id="KNG91704.1"/>
    </source>
</evidence>
<dbReference type="EMBL" id="JNOM01000001">
    <property type="protein sequence ID" value="KNG91704.1"/>
    <property type="molecule type" value="Genomic_DNA"/>
</dbReference>
<dbReference type="Gene3D" id="3.40.50.1580">
    <property type="entry name" value="Nucleoside phosphorylase domain"/>
    <property type="match status" value="1"/>
</dbReference>
<evidence type="ECO:0000256" key="1">
    <source>
        <dbReference type="PROSITE-ProRule" id="PRU00023"/>
    </source>
</evidence>
<dbReference type="SMART" id="SM00248">
    <property type="entry name" value="ANK"/>
    <property type="match status" value="7"/>
</dbReference>
<dbReference type="Proteomes" id="UP000037505">
    <property type="component" value="Unassembled WGS sequence"/>
</dbReference>
<evidence type="ECO:0000313" key="4">
    <source>
        <dbReference type="Proteomes" id="UP000037505"/>
    </source>
</evidence>
<dbReference type="Pfam" id="PF13637">
    <property type="entry name" value="Ank_4"/>
    <property type="match status" value="1"/>
</dbReference>
<feature type="repeat" description="ANK" evidence="1">
    <location>
        <begin position="511"/>
        <end position="543"/>
    </location>
</feature>
<gene>
    <name evidence="3" type="ORF">ANOM_000252</name>
</gene>
<dbReference type="PANTHER" id="PTHR46082">
    <property type="entry name" value="ATP/GTP-BINDING PROTEIN-RELATED"/>
    <property type="match status" value="1"/>
</dbReference>
<name>A0A0L1JIV8_ASPN3</name>
<dbReference type="InterPro" id="IPR000845">
    <property type="entry name" value="Nucleoside_phosphorylase_d"/>
</dbReference>
<dbReference type="PANTHER" id="PTHR46082:SF11">
    <property type="entry name" value="AAA+ ATPASE DOMAIN-CONTAINING PROTEIN-RELATED"/>
    <property type="match status" value="1"/>
</dbReference>
<proteinExistence type="predicted"/>
<dbReference type="RefSeq" id="XP_015412627.1">
    <property type="nucleotide sequence ID" value="XM_015545510.1"/>
</dbReference>
<dbReference type="PROSITE" id="PS50297">
    <property type="entry name" value="ANK_REP_REGION"/>
    <property type="match status" value="5"/>
</dbReference>
<keyword evidence="1" id="KW-0040">ANK repeat</keyword>
<evidence type="ECO:0000259" key="2">
    <source>
        <dbReference type="Pfam" id="PF01048"/>
    </source>
</evidence>
<dbReference type="SUPFAM" id="SSF48403">
    <property type="entry name" value="Ankyrin repeat"/>
    <property type="match status" value="2"/>
</dbReference>
<dbReference type="STRING" id="1509407.A0A0L1JIV8"/>
<dbReference type="Pfam" id="PF01048">
    <property type="entry name" value="PNP_UDP_1"/>
    <property type="match status" value="1"/>
</dbReference>
<feature type="repeat" description="ANK" evidence="1">
    <location>
        <begin position="578"/>
        <end position="610"/>
    </location>
</feature>
<comment type="caution">
    <text evidence="3">The sequence shown here is derived from an EMBL/GenBank/DDBJ whole genome shotgun (WGS) entry which is preliminary data.</text>
</comment>
<dbReference type="Gene3D" id="1.25.40.20">
    <property type="entry name" value="Ankyrin repeat-containing domain"/>
    <property type="match status" value="3"/>
</dbReference>
<dbReference type="OrthoDB" id="1577640at2759"/>
<dbReference type="InterPro" id="IPR035994">
    <property type="entry name" value="Nucleoside_phosphorylase_sf"/>
</dbReference>
<dbReference type="InterPro" id="IPR053137">
    <property type="entry name" value="NLR-like"/>
</dbReference>
<dbReference type="GO" id="GO:0003824">
    <property type="term" value="F:catalytic activity"/>
    <property type="evidence" value="ECO:0007669"/>
    <property type="project" value="InterPro"/>
</dbReference>